<reference evidence="2 3" key="1">
    <citation type="submission" date="2018-10" db="EMBL/GenBank/DDBJ databases">
        <authorList>
            <consortium name="Pathogen Informatics"/>
        </authorList>
    </citation>
    <scope>NUCLEOTIDE SEQUENCE [LARGE SCALE GENOMIC DNA]</scope>
</reference>
<dbReference type="Proteomes" id="UP000267029">
    <property type="component" value="Unassembled WGS sequence"/>
</dbReference>
<sequence length="446" mass="49858">MELYESCVPGDTVFNPHSDGRQALTRIPTRTMGNLVIGYWVSEAAYSEGFFGGTNNANSDSDRVHLVQTVSIMKMSPLEDTQPAAQTHQVDLDELRRRLQALKEQNSLDIEEGSDLESARAKERSQSRLAAFQNGVARLISAPSVTTTSLRPLTSLALMGGSILSGLVGVRVIRRLGLAARARIRQSMNTWSSRKRLLAKKEILPCCFSPDPSADRDISNASPETIAFCKQDQCHYCIFIYVRSNEVDEELHPFFLQKCLNMLNSADISDEERARMRATLAMRSAMRDRRLRAIEVQTKCRVHLGKLAGSSSVIKGLPRRRLTIIGPAFTNICRAIEMMEAMFPRVMRFALYPYRLPATCDSRKFQSNRTFAHHYINAAPRQSGCIGLTVNIDDWSSWRKYLSPKKRGPCCGKDEGWAAIPSPAADPQHHMAKQAASLLSYTQKGD</sequence>
<evidence type="ECO:0000256" key="1">
    <source>
        <dbReference type="SAM" id="Coils"/>
    </source>
</evidence>
<keyword evidence="3" id="KW-1185">Reference proteome</keyword>
<proteinExistence type="predicted"/>
<dbReference type="AlphaFoldDB" id="A0A0R3UK32"/>
<evidence type="ECO:0000313" key="2">
    <source>
        <dbReference type="EMBL" id="VDD81907.1"/>
    </source>
</evidence>
<accession>A0A0R3UK32</accession>
<feature type="coiled-coil region" evidence="1">
    <location>
        <begin position="85"/>
        <end position="112"/>
    </location>
</feature>
<organism evidence="2 3">
    <name type="scientific">Mesocestoides corti</name>
    <name type="common">Flatworm</name>
    <dbReference type="NCBI Taxonomy" id="53468"/>
    <lineage>
        <taxon>Eukaryota</taxon>
        <taxon>Metazoa</taxon>
        <taxon>Spiralia</taxon>
        <taxon>Lophotrochozoa</taxon>
        <taxon>Platyhelminthes</taxon>
        <taxon>Cestoda</taxon>
        <taxon>Eucestoda</taxon>
        <taxon>Cyclophyllidea</taxon>
        <taxon>Mesocestoididae</taxon>
        <taxon>Mesocestoides</taxon>
    </lineage>
</organism>
<dbReference type="OrthoDB" id="6252983at2759"/>
<keyword evidence="1" id="KW-0175">Coiled coil</keyword>
<evidence type="ECO:0000313" key="3">
    <source>
        <dbReference type="Proteomes" id="UP000267029"/>
    </source>
</evidence>
<gene>
    <name evidence="2" type="ORF">MCOS_LOCUS7910</name>
</gene>
<protein>
    <submittedName>
        <fullName evidence="2">Uncharacterized protein</fullName>
    </submittedName>
</protein>
<name>A0A0R3UK32_MESCO</name>
<dbReference type="EMBL" id="UXSR01005424">
    <property type="protein sequence ID" value="VDD81907.1"/>
    <property type="molecule type" value="Genomic_DNA"/>
</dbReference>